<comment type="function">
    <text evidence="10">Involved in repair of UV radiation-induced DNA damage. Catalyzes the light-dependent monomerization (300-600 nm) of cyclobutyl pyrimidine dimers (in cis-syn configuration), which are formed between adjacent bases on the same DNA strand upon exposure to ultraviolet radiation.</text>
</comment>
<evidence type="ECO:0000256" key="1">
    <source>
        <dbReference type="ARBA" id="ARBA00001932"/>
    </source>
</evidence>
<dbReference type="STRING" id="1121869.SAMN03084138_02197"/>
<dbReference type="Pfam" id="PF03441">
    <property type="entry name" value="FAD_binding_7"/>
    <property type="match status" value="1"/>
</dbReference>
<reference evidence="16 17" key="1">
    <citation type="submission" date="2016-10" db="EMBL/GenBank/DDBJ databases">
        <authorList>
            <person name="de Groot N.N."/>
        </authorList>
    </citation>
    <scope>NUCLEOTIDE SEQUENCE [LARGE SCALE GENOMIC DNA]</scope>
    <source>
        <strain evidence="16 17">DSM 15893</strain>
    </source>
</reference>
<evidence type="ECO:0000256" key="8">
    <source>
        <dbReference type="ARBA" id="ARBA00031671"/>
    </source>
</evidence>
<dbReference type="GO" id="GO:0071949">
    <property type="term" value="F:FAD binding"/>
    <property type="evidence" value="ECO:0007669"/>
    <property type="project" value="TreeGrafter"/>
</dbReference>
<proteinExistence type="inferred from homology"/>
<feature type="binding site" evidence="12">
    <location>
        <position position="276"/>
    </location>
    <ligand>
        <name>FAD</name>
        <dbReference type="ChEBI" id="CHEBI:57692"/>
    </ligand>
</feature>
<dbReference type="GO" id="GO:0003904">
    <property type="term" value="F:deoxyribodipyrimidine photo-lyase activity"/>
    <property type="evidence" value="ECO:0007669"/>
    <property type="project" value="UniProtKB-EC"/>
</dbReference>
<dbReference type="PANTHER" id="PTHR11455:SF9">
    <property type="entry name" value="CRYPTOCHROME CIRCADIAN CLOCK 5 ISOFORM X1"/>
    <property type="match status" value="1"/>
</dbReference>
<feature type="domain" description="Photolyase/cryptochrome alpha/beta" evidence="15">
    <location>
        <begin position="1"/>
        <end position="133"/>
    </location>
</feature>
<evidence type="ECO:0000256" key="7">
    <source>
        <dbReference type="ARBA" id="ARBA00022991"/>
    </source>
</evidence>
<gene>
    <name evidence="16" type="ORF">SAMN03084138_02197</name>
</gene>
<dbReference type="SUPFAM" id="SSF48173">
    <property type="entry name" value="Cryptochrome/photolyase FAD-binding domain"/>
    <property type="match status" value="1"/>
</dbReference>
<feature type="site" description="Electron transfer via tryptophanyl radical" evidence="13">
    <location>
        <position position="387"/>
    </location>
</feature>
<evidence type="ECO:0000256" key="10">
    <source>
        <dbReference type="ARBA" id="ARBA00059220"/>
    </source>
</evidence>
<feature type="binding site" evidence="12">
    <location>
        <begin position="237"/>
        <end position="241"/>
    </location>
    <ligand>
        <name>FAD</name>
        <dbReference type="ChEBI" id="CHEBI:57692"/>
    </ligand>
</feature>
<dbReference type="InterPro" id="IPR036134">
    <property type="entry name" value="Crypto/Photolyase_FAD-like_sf"/>
</dbReference>
<feature type="binding site" evidence="12">
    <location>
        <position position="225"/>
    </location>
    <ligand>
        <name>FAD</name>
        <dbReference type="ChEBI" id="CHEBI:57692"/>
    </ligand>
</feature>
<organism evidence="16 17">
    <name type="scientific">Enterovibrio norvegicus DSM 15893</name>
    <dbReference type="NCBI Taxonomy" id="1121869"/>
    <lineage>
        <taxon>Bacteria</taxon>
        <taxon>Pseudomonadati</taxon>
        <taxon>Pseudomonadota</taxon>
        <taxon>Gammaproteobacteria</taxon>
        <taxon>Vibrionales</taxon>
        <taxon>Vibrionaceae</taxon>
        <taxon>Enterovibrio</taxon>
    </lineage>
</organism>
<dbReference type="NCBIfam" id="NF007955">
    <property type="entry name" value="PRK10674.1"/>
    <property type="match status" value="1"/>
</dbReference>
<dbReference type="InterPro" id="IPR002081">
    <property type="entry name" value="Cryptochrome/DNA_photolyase_1"/>
</dbReference>
<dbReference type="FunFam" id="1.10.579.10:FF:000003">
    <property type="entry name" value="Deoxyribodipyrimidine photo-lyase"/>
    <property type="match status" value="1"/>
</dbReference>
<feature type="site" description="Electron transfer via tryptophanyl radical" evidence="13">
    <location>
        <position position="311"/>
    </location>
</feature>
<dbReference type="EMBL" id="FOWR01000014">
    <property type="protein sequence ID" value="SFP43467.1"/>
    <property type="molecule type" value="Genomic_DNA"/>
</dbReference>
<dbReference type="InterPro" id="IPR006050">
    <property type="entry name" value="DNA_photolyase_N"/>
</dbReference>
<dbReference type="Pfam" id="PF00875">
    <property type="entry name" value="DNA_photolyase"/>
    <property type="match status" value="1"/>
</dbReference>
<feature type="binding site" evidence="12">
    <location>
        <begin position="377"/>
        <end position="379"/>
    </location>
    <ligand>
        <name>FAD</name>
        <dbReference type="ChEBI" id="CHEBI:57692"/>
    </ligand>
</feature>
<dbReference type="SUPFAM" id="SSF52425">
    <property type="entry name" value="Cryptochrome/photolyase, N-terminal domain"/>
    <property type="match status" value="1"/>
</dbReference>
<dbReference type="PROSITE" id="PS51645">
    <property type="entry name" value="PHR_CRY_ALPHA_BETA"/>
    <property type="match status" value="1"/>
</dbReference>
<comment type="similarity">
    <text evidence="14">Belongs to the DNA photolyase family.</text>
</comment>
<evidence type="ECO:0000313" key="16">
    <source>
        <dbReference type="EMBL" id="SFP43467.1"/>
    </source>
</evidence>
<dbReference type="GeneID" id="35871323"/>
<evidence type="ECO:0000256" key="4">
    <source>
        <dbReference type="ARBA" id="ARBA00014046"/>
    </source>
</evidence>
<evidence type="ECO:0000256" key="13">
    <source>
        <dbReference type="PIRSR" id="PIRSR602081-2"/>
    </source>
</evidence>
<dbReference type="PRINTS" id="PR00147">
    <property type="entry name" value="DNAPHOTLYASE"/>
</dbReference>
<dbReference type="PANTHER" id="PTHR11455">
    <property type="entry name" value="CRYPTOCHROME"/>
    <property type="match status" value="1"/>
</dbReference>
<dbReference type="OrthoDB" id="9772484at2"/>
<dbReference type="GO" id="GO:0000719">
    <property type="term" value="P:photoreactive repair"/>
    <property type="evidence" value="ECO:0007669"/>
    <property type="project" value="UniProtKB-ARBA"/>
</dbReference>
<dbReference type="AlphaFoldDB" id="A0A1I5QBI4"/>
<dbReference type="Gene3D" id="3.40.50.620">
    <property type="entry name" value="HUPs"/>
    <property type="match status" value="1"/>
</dbReference>
<comment type="similarity">
    <text evidence="2">Belongs to the DNA photolyase class-1 family.</text>
</comment>
<keyword evidence="5 12" id="KW-0285">Flavoprotein</keyword>
<dbReference type="Gene3D" id="1.25.40.80">
    <property type="match status" value="1"/>
</dbReference>
<dbReference type="PROSITE" id="PS00394">
    <property type="entry name" value="DNA_PHOTOLYASES_1_1"/>
    <property type="match status" value="1"/>
</dbReference>
<evidence type="ECO:0000256" key="14">
    <source>
        <dbReference type="RuleBase" id="RU004182"/>
    </source>
</evidence>
<comment type="cofactor">
    <cofactor evidence="1">
        <name>(6R)-5,10-methylene-5,6,7,8-tetrahydrofolate</name>
        <dbReference type="ChEBI" id="CHEBI:15636"/>
    </cofactor>
</comment>
<dbReference type="InterPro" id="IPR018394">
    <property type="entry name" value="DNA_photolyase_1_CS_C"/>
</dbReference>
<dbReference type="PROSITE" id="PS00691">
    <property type="entry name" value="DNA_PHOTOLYASES_1_2"/>
    <property type="match status" value="1"/>
</dbReference>
<dbReference type="InterPro" id="IPR014729">
    <property type="entry name" value="Rossmann-like_a/b/a_fold"/>
</dbReference>
<feature type="binding site" evidence="12">
    <location>
        <begin position="279"/>
        <end position="286"/>
    </location>
    <ligand>
        <name>FAD</name>
        <dbReference type="ChEBI" id="CHEBI:57692"/>
    </ligand>
</feature>
<evidence type="ECO:0000256" key="2">
    <source>
        <dbReference type="ARBA" id="ARBA00005862"/>
    </source>
</evidence>
<comment type="catalytic activity">
    <reaction evidence="9">
        <text>cyclobutadipyrimidine (in DNA) = 2 pyrimidine residues (in DNA).</text>
        <dbReference type="EC" id="4.1.99.3"/>
    </reaction>
</comment>
<evidence type="ECO:0000256" key="11">
    <source>
        <dbReference type="ARBA" id="ARBA00083107"/>
    </source>
</evidence>
<dbReference type="Gene3D" id="1.10.579.10">
    <property type="entry name" value="DNA Cyclobutane Dipyrimidine Photolyase, subunit A, domain 3"/>
    <property type="match status" value="1"/>
</dbReference>
<accession>A0A1I5QBI4</accession>
<evidence type="ECO:0000256" key="5">
    <source>
        <dbReference type="ARBA" id="ARBA00022630"/>
    </source>
</evidence>
<dbReference type="InterPro" id="IPR036155">
    <property type="entry name" value="Crypto/Photolyase_N_sf"/>
</dbReference>
<dbReference type="GO" id="GO:0009416">
    <property type="term" value="P:response to light stimulus"/>
    <property type="evidence" value="ECO:0007669"/>
    <property type="project" value="TreeGrafter"/>
</dbReference>
<evidence type="ECO:0000256" key="6">
    <source>
        <dbReference type="ARBA" id="ARBA00022827"/>
    </source>
</evidence>
<evidence type="ECO:0000256" key="12">
    <source>
        <dbReference type="PIRSR" id="PIRSR602081-1"/>
    </source>
</evidence>
<evidence type="ECO:0000256" key="9">
    <source>
        <dbReference type="ARBA" id="ARBA00033999"/>
    </source>
</evidence>
<protein>
    <recommendedName>
        <fullName evidence="4">Deoxyribodipyrimidine photo-lyase</fullName>
        <ecNumber evidence="3">4.1.99.3</ecNumber>
    </recommendedName>
    <alternativeName>
        <fullName evidence="8">DNA photolyase</fullName>
    </alternativeName>
    <alternativeName>
        <fullName evidence="11">Photoreactivating enzyme</fullName>
    </alternativeName>
</protein>
<dbReference type="RefSeq" id="WP_017015550.1">
    <property type="nucleotide sequence ID" value="NZ_FOWR01000014.1"/>
</dbReference>
<name>A0A1I5QBI4_9GAMM</name>
<evidence type="ECO:0000259" key="15">
    <source>
        <dbReference type="PROSITE" id="PS51645"/>
    </source>
</evidence>
<dbReference type="GO" id="GO:0003677">
    <property type="term" value="F:DNA binding"/>
    <property type="evidence" value="ECO:0007669"/>
    <property type="project" value="TreeGrafter"/>
</dbReference>
<comment type="cofactor">
    <cofactor evidence="12">
        <name>FAD</name>
        <dbReference type="ChEBI" id="CHEBI:57692"/>
    </cofactor>
    <text evidence="12">Binds 1 FAD per subunit.</text>
</comment>
<evidence type="ECO:0000313" key="17">
    <source>
        <dbReference type="Proteomes" id="UP000182692"/>
    </source>
</evidence>
<keyword evidence="6 12" id="KW-0274">FAD</keyword>
<dbReference type="EC" id="4.1.99.3" evidence="3"/>
<sequence>MKLVWFRRDLRVKDNLALTEACKSGEPVIAVYYETPLQWEKYCSAPIQADLIRRRLQVLRTELEALNIPLMVRCADYYSDINPLIAQLCQQYQVSDVFCTRDHEIDEISRDNAIAGLLSLTGTCFHAFDYKCVFAPGSIMNGSGSMYRVFTPFKKTWLAKLALHGVSPLPSPEPVQASSITSGMLRGQGDIELHYRQDDSVSWPVDDSAIIQRMRDFCRYRVEQYENLRDFPAIPATSQLSPYLAIGAVSPRQCIARLMLEAKDCLEKGTSGANVWLSEIVWREFYQHITATYPSISRGKAFLEWTDNIEWNQDELLFERWKQGKTGYPIVDAAMRQLNETGWMHNRLRMIVASFLVKDLHIDWRWGERYFNWKLIDGDFAANNGGWQWSASVGTDAQPYFRVFNPTTQGKKFDPNARFIRRWLKELETVPDKSIHEPHKWAEKNGIELSYVKPIVDHKLARLKAIEMFETAKSGQSKQRVES</sequence>
<evidence type="ECO:0000256" key="3">
    <source>
        <dbReference type="ARBA" id="ARBA00013149"/>
    </source>
</evidence>
<dbReference type="Proteomes" id="UP000182692">
    <property type="component" value="Unassembled WGS sequence"/>
</dbReference>
<keyword evidence="16" id="KW-0456">Lyase</keyword>
<keyword evidence="7 14" id="KW-0157">Chromophore</keyword>
<dbReference type="InterPro" id="IPR005101">
    <property type="entry name" value="Cryptochr/Photolyase_FAD-bd"/>
</dbReference>
<feature type="site" description="Electron transfer via tryptophanyl radical" evidence="13">
    <location>
        <position position="364"/>
    </location>
</feature>